<dbReference type="RefSeq" id="WP_068007499.1">
    <property type="nucleotide sequence ID" value="NZ_FOFM01000010.1"/>
</dbReference>
<dbReference type="PATRIC" id="fig|989403.3.peg.3240"/>
<dbReference type="STRING" id="989403.SAMN05421798_11057"/>
<accession>A0A165XGN5</accession>
<dbReference type="AlphaFoldDB" id="A0A165XGN5"/>
<gene>
    <name evidence="2" type="ORF">PsAD2_03024</name>
</gene>
<reference evidence="2 3" key="1">
    <citation type="journal article" date="2016" name="Front. Microbiol.">
        <title>Comparative Genomic Analysis Reveals a Diverse Repertoire of Genes Involved in Prokaryote-Eukaryote Interactions within the Pseudovibrio Genus.</title>
        <authorList>
            <person name="Romano S."/>
            <person name="Fernandez-Guerra A."/>
            <person name="Reen F.J."/>
            <person name="Glockner F.O."/>
            <person name="Crowley S.P."/>
            <person name="O'Sullivan O."/>
            <person name="Cotter P.D."/>
            <person name="Adams C."/>
            <person name="Dobson A.D."/>
            <person name="O'Gara F."/>
        </authorList>
    </citation>
    <scope>NUCLEOTIDE SEQUENCE [LARGE SCALE GENOMIC DNA]</scope>
    <source>
        <strain evidence="2 3">Ad2</strain>
    </source>
</reference>
<comment type="caution">
    <text evidence="2">The sequence shown here is derived from an EMBL/GenBank/DDBJ whole genome shotgun (WGS) entry which is preliminary data.</text>
</comment>
<sequence>MKNYKTTGRTIIEGKPFAVDTALRLTEEGAKGYVKAGLLIEVDEDGEPLEQDAQKAPAKRGTPRKTTSKG</sequence>
<evidence type="ECO:0000313" key="3">
    <source>
        <dbReference type="Proteomes" id="UP000076577"/>
    </source>
</evidence>
<name>A0A165XGN5_9HYPH</name>
<organism evidence="2 3">
    <name type="scientific">Pseudovibrio axinellae</name>
    <dbReference type="NCBI Taxonomy" id="989403"/>
    <lineage>
        <taxon>Bacteria</taxon>
        <taxon>Pseudomonadati</taxon>
        <taxon>Pseudomonadota</taxon>
        <taxon>Alphaproteobacteria</taxon>
        <taxon>Hyphomicrobiales</taxon>
        <taxon>Stappiaceae</taxon>
        <taxon>Pseudovibrio</taxon>
    </lineage>
</organism>
<dbReference type="Proteomes" id="UP000076577">
    <property type="component" value="Unassembled WGS sequence"/>
</dbReference>
<keyword evidence="3" id="KW-1185">Reference proteome</keyword>
<feature type="region of interest" description="Disordered" evidence="1">
    <location>
        <begin position="44"/>
        <end position="70"/>
    </location>
</feature>
<dbReference type="EMBL" id="LMCB01000030">
    <property type="protein sequence ID" value="KZL17687.1"/>
    <property type="molecule type" value="Genomic_DNA"/>
</dbReference>
<proteinExistence type="predicted"/>
<evidence type="ECO:0000256" key="1">
    <source>
        <dbReference type="SAM" id="MobiDB-lite"/>
    </source>
</evidence>
<protein>
    <submittedName>
        <fullName evidence="2">Uncharacterized protein</fullName>
    </submittedName>
</protein>
<feature type="compositionally biased region" description="Basic residues" evidence="1">
    <location>
        <begin position="57"/>
        <end position="70"/>
    </location>
</feature>
<evidence type="ECO:0000313" key="2">
    <source>
        <dbReference type="EMBL" id="KZL17687.1"/>
    </source>
</evidence>